<evidence type="ECO:0000256" key="1">
    <source>
        <dbReference type="ARBA" id="ARBA00004434"/>
    </source>
</evidence>
<dbReference type="PANTHER" id="PTHR46041:SF2">
    <property type="entry name" value="MITOCHONDRIAL INNER MEMBRANE PROTEASE SUBUNIT 2"/>
    <property type="match status" value="1"/>
</dbReference>
<dbReference type="Gene3D" id="2.10.109.10">
    <property type="entry name" value="Umud Fragment, subunit A"/>
    <property type="match status" value="1"/>
</dbReference>
<dbReference type="GO" id="GO:0004252">
    <property type="term" value="F:serine-type endopeptidase activity"/>
    <property type="evidence" value="ECO:0007669"/>
    <property type="project" value="InterPro"/>
</dbReference>
<keyword evidence="15" id="KW-1185">Reference proteome</keyword>
<evidence type="ECO:0000256" key="7">
    <source>
        <dbReference type="ARBA" id="ARBA00022801"/>
    </source>
</evidence>
<comment type="caution">
    <text evidence="14">The sequence shown here is derived from an EMBL/GenBank/DDBJ whole genome shotgun (WGS) entry which is preliminary data.</text>
</comment>
<evidence type="ECO:0000256" key="10">
    <source>
        <dbReference type="ARBA" id="ARBA00023136"/>
    </source>
</evidence>
<evidence type="ECO:0000256" key="3">
    <source>
        <dbReference type="ARBA" id="ARBA00013650"/>
    </source>
</evidence>
<dbReference type="FunFam" id="2.10.109.10:FF:000023">
    <property type="entry name" value="Mitochondrial inner membrane protease subunit 2"/>
    <property type="match status" value="1"/>
</dbReference>
<evidence type="ECO:0000256" key="8">
    <source>
        <dbReference type="ARBA" id="ARBA00022989"/>
    </source>
</evidence>
<dbReference type="GO" id="GO:0006627">
    <property type="term" value="P:protein processing involved in protein targeting to mitochondrion"/>
    <property type="evidence" value="ECO:0007669"/>
    <property type="project" value="InterPro"/>
</dbReference>
<dbReference type="SUPFAM" id="SSF51306">
    <property type="entry name" value="LexA/Signal peptidase"/>
    <property type="match status" value="1"/>
</dbReference>
<keyword evidence="6" id="KW-0999">Mitochondrion inner membrane</keyword>
<reference evidence="14" key="2">
    <citation type="journal article" date="2023" name="IMA Fungus">
        <title>Comparative genomic study of the Penicillium genus elucidates a diverse pangenome and 15 lateral gene transfer events.</title>
        <authorList>
            <person name="Petersen C."/>
            <person name="Sorensen T."/>
            <person name="Nielsen M.R."/>
            <person name="Sondergaard T.E."/>
            <person name="Sorensen J.L."/>
            <person name="Fitzpatrick D.A."/>
            <person name="Frisvad J.C."/>
            <person name="Nielsen K.L."/>
        </authorList>
    </citation>
    <scope>NUCLEOTIDE SEQUENCE</scope>
    <source>
        <strain evidence="14">IBT 16125</strain>
    </source>
</reference>
<dbReference type="PANTHER" id="PTHR46041">
    <property type="entry name" value="MITOCHONDRIAL INNER MEMBRANE PROTEASE SUBUNIT 2"/>
    <property type="match status" value="1"/>
</dbReference>
<protein>
    <recommendedName>
        <fullName evidence="3">Mitochondrial inner membrane protease subunit 2</fullName>
    </recommendedName>
</protein>
<dbReference type="InterPro" id="IPR019533">
    <property type="entry name" value="Peptidase_S26"/>
</dbReference>
<feature type="region of interest" description="Disordered" evidence="12">
    <location>
        <begin position="1"/>
        <end position="58"/>
    </location>
</feature>
<evidence type="ECO:0000256" key="9">
    <source>
        <dbReference type="ARBA" id="ARBA00023128"/>
    </source>
</evidence>
<evidence type="ECO:0000259" key="13">
    <source>
        <dbReference type="Pfam" id="PF10502"/>
    </source>
</evidence>
<keyword evidence="5" id="KW-0812">Transmembrane</keyword>
<dbReference type="GO" id="GO:0042720">
    <property type="term" value="C:mitochondrial inner membrane peptidase complex"/>
    <property type="evidence" value="ECO:0007669"/>
    <property type="project" value="InterPro"/>
</dbReference>
<keyword evidence="7" id="KW-0378">Hydrolase</keyword>
<dbReference type="RefSeq" id="XP_056768663.1">
    <property type="nucleotide sequence ID" value="XM_056904556.1"/>
</dbReference>
<gene>
    <name evidence="14" type="ORF">N7458_001173</name>
</gene>
<evidence type="ECO:0000313" key="14">
    <source>
        <dbReference type="EMBL" id="KAJ5459621.1"/>
    </source>
</evidence>
<organism evidence="14 15">
    <name type="scientific">Penicillium daleae</name>
    <dbReference type="NCBI Taxonomy" id="63821"/>
    <lineage>
        <taxon>Eukaryota</taxon>
        <taxon>Fungi</taxon>
        <taxon>Dikarya</taxon>
        <taxon>Ascomycota</taxon>
        <taxon>Pezizomycotina</taxon>
        <taxon>Eurotiomycetes</taxon>
        <taxon>Eurotiomycetidae</taxon>
        <taxon>Eurotiales</taxon>
        <taxon>Aspergillaceae</taxon>
        <taxon>Penicillium</taxon>
    </lineage>
</organism>
<dbReference type="Pfam" id="PF10502">
    <property type="entry name" value="Peptidase_S26"/>
    <property type="match status" value="1"/>
</dbReference>
<dbReference type="EMBL" id="JAPVEA010000002">
    <property type="protein sequence ID" value="KAJ5459621.1"/>
    <property type="molecule type" value="Genomic_DNA"/>
</dbReference>
<feature type="compositionally biased region" description="Low complexity" evidence="12">
    <location>
        <begin position="48"/>
        <end position="57"/>
    </location>
</feature>
<comment type="similarity">
    <text evidence="2">Belongs to the peptidase S26 family. IMP2 subfamily.</text>
</comment>
<reference evidence="14" key="1">
    <citation type="submission" date="2022-12" db="EMBL/GenBank/DDBJ databases">
        <authorList>
            <person name="Petersen C."/>
        </authorList>
    </citation>
    <scope>NUCLEOTIDE SEQUENCE</scope>
    <source>
        <strain evidence="14">IBT 16125</strain>
    </source>
</reference>
<evidence type="ECO:0000256" key="12">
    <source>
        <dbReference type="SAM" id="MobiDB-lite"/>
    </source>
</evidence>
<evidence type="ECO:0000256" key="4">
    <source>
        <dbReference type="ARBA" id="ARBA00022670"/>
    </source>
</evidence>
<feature type="active site" evidence="11">
    <location>
        <position position="115"/>
    </location>
</feature>
<evidence type="ECO:0000313" key="15">
    <source>
        <dbReference type="Proteomes" id="UP001213681"/>
    </source>
</evidence>
<dbReference type="GeneID" id="81594799"/>
<dbReference type="AlphaFoldDB" id="A0AAD6G532"/>
<evidence type="ECO:0000256" key="6">
    <source>
        <dbReference type="ARBA" id="ARBA00022792"/>
    </source>
</evidence>
<keyword evidence="8" id="KW-1133">Transmembrane helix</keyword>
<keyword evidence="10" id="KW-0472">Membrane</keyword>
<name>A0AAD6G532_9EURO</name>
<evidence type="ECO:0000256" key="5">
    <source>
        <dbReference type="ARBA" id="ARBA00022692"/>
    </source>
</evidence>
<dbReference type="InterPro" id="IPR036286">
    <property type="entry name" value="LexA/Signal_pep-like_sf"/>
</dbReference>
<dbReference type="PRINTS" id="PR00727">
    <property type="entry name" value="LEADERPTASE"/>
</dbReference>
<dbReference type="GO" id="GO:0006465">
    <property type="term" value="P:signal peptide processing"/>
    <property type="evidence" value="ECO:0007669"/>
    <property type="project" value="InterPro"/>
</dbReference>
<dbReference type="CDD" id="cd06530">
    <property type="entry name" value="S26_SPase_I"/>
    <property type="match status" value="1"/>
</dbReference>
<evidence type="ECO:0000256" key="2">
    <source>
        <dbReference type="ARBA" id="ARBA00007066"/>
    </source>
</evidence>
<comment type="subcellular location">
    <subcellularLocation>
        <location evidence="1">Mitochondrion inner membrane</location>
        <topology evidence="1">Single-pass membrane protein</topology>
    </subcellularLocation>
</comment>
<dbReference type="InterPro" id="IPR000223">
    <property type="entry name" value="Pept_S26A_signal_pept_1"/>
</dbReference>
<feature type="active site" evidence="11">
    <location>
        <position position="173"/>
    </location>
</feature>
<dbReference type="InterPro" id="IPR037730">
    <property type="entry name" value="IMP2"/>
</dbReference>
<sequence>MPPPDRKPLSSNIRALDHKDAKILAQTGRLPSKNAPASSPVPPPAPSSAPESPGPSLARKRHLHSFFSNFRQRCAALPRPVRLMGRGARALIPLIPISLFFSEHVLQIMWVKGPSMTPYLNEDYDQMQTKSDMVLVNMWSMHRLLPWKDKRRLERGMVVTFRSPGNSSHVAVKRVIGLPGDRITTREPCMKATQIVPYNHVWLEGDAEDPGRSMDSNTYGPVSISLISGRVIGVLTPRMRWLDWTKWESGHVDDAGPDSQLGPNYRQEVRDRVLKDAVKLEKPPDF</sequence>
<proteinExistence type="inferred from homology"/>
<evidence type="ECO:0000256" key="11">
    <source>
        <dbReference type="PIRSR" id="PIRSR600223-1"/>
    </source>
</evidence>
<accession>A0AAD6G532</accession>
<feature type="domain" description="Peptidase S26" evidence="13">
    <location>
        <begin position="89"/>
        <end position="186"/>
    </location>
</feature>
<dbReference type="Proteomes" id="UP001213681">
    <property type="component" value="Unassembled WGS sequence"/>
</dbReference>
<keyword evidence="9" id="KW-0496">Mitochondrion</keyword>
<keyword evidence="4" id="KW-0645">Protease</keyword>